<reference evidence="8" key="1">
    <citation type="submission" date="2018-11" db="EMBL/GenBank/DDBJ databases">
        <authorList>
            <consortium name="Pathogen Informatics"/>
        </authorList>
    </citation>
    <scope>NUCLEOTIDE SEQUENCE</scope>
</reference>
<feature type="domain" description="Protein kinase" evidence="7">
    <location>
        <begin position="1"/>
        <end position="113"/>
    </location>
</feature>
<dbReference type="PANTHER" id="PTHR24057">
    <property type="entry name" value="GLYCOGEN SYNTHASE KINASE-3 ALPHA"/>
    <property type="match status" value="1"/>
</dbReference>
<accession>A0A3S5FD09</accession>
<keyword evidence="4" id="KW-0547">Nucleotide-binding</keyword>
<dbReference type="InterPro" id="IPR011009">
    <property type="entry name" value="Kinase-like_dom_sf"/>
</dbReference>
<evidence type="ECO:0000256" key="3">
    <source>
        <dbReference type="ARBA" id="ARBA00022679"/>
    </source>
</evidence>
<comment type="similarity">
    <text evidence="1">Belongs to the protein kinase superfamily. CMGC Ser/Thr protein kinase family. GSK-3 subfamily.</text>
</comment>
<dbReference type="GO" id="GO:0007165">
    <property type="term" value="P:signal transduction"/>
    <property type="evidence" value="ECO:0007669"/>
    <property type="project" value="TreeGrafter"/>
</dbReference>
<dbReference type="GO" id="GO:0030154">
    <property type="term" value="P:cell differentiation"/>
    <property type="evidence" value="ECO:0007669"/>
    <property type="project" value="TreeGrafter"/>
</dbReference>
<dbReference type="AlphaFoldDB" id="A0A3S5FD09"/>
<evidence type="ECO:0000256" key="6">
    <source>
        <dbReference type="ARBA" id="ARBA00022840"/>
    </source>
</evidence>
<dbReference type="GO" id="GO:0005524">
    <property type="term" value="F:ATP binding"/>
    <property type="evidence" value="ECO:0007669"/>
    <property type="project" value="UniProtKB-KW"/>
</dbReference>
<sequence>MFGAQLYTCAIDTWSAGCVLAEMLRQQSLFMGSDSVDQLVKVIRVLGTPSAEDIASMNPMYESYNFPDVQACPVKLFFPRHTPADLLNLMCQMLVYNPTLRMSPRAGLAHACFDELRQLGPQVCRMSLSGCGMIWT</sequence>
<proteinExistence type="inferred from homology"/>
<dbReference type="GO" id="GO:0005634">
    <property type="term" value="C:nucleus"/>
    <property type="evidence" value="ECO:0007669"/>
    <property type="project" value="TreeGrafter"/>
</dbReference>
<keyword evidence="6" id="KW-0067">ATP-binding</keyword>
<evidence type="ECO:0000256" key="5">
    <source>
        <dbReference type="ARBA" id="ARBA00022777"/>
    </source>
</evidence>
<name>A0A3S5FD09_9PLAT</name>
<keyword evidence="2" id="KW-0723">Serine/threonine-protein kinase</keyword>
<organism evidence="8 9">
    <name type="scientific">Protopolystoma xenopodis</name>
    <dbReference type="NCBI Taxonomy" id="117903"/>
    <lineage>
        <taxon>Eukaryota</taxon>
        <taxon>Metazoa</taxon>
        <taxon>Spiralia</taxon>
        <taxon>Lophotrochozoa</taxon>
        <taxon>Platyhelminthes</taxon>
        <taxon>Monogenea</taxon>
        <taxon>Polyopisthocotylea</taxon>
        <taxon>Polystomatidea</taxon>
        <taxon>Polystomatidae</taxon>
        <taxon>Protopolystoma</taxon>
    </lineage>
</organism>
<dbReference type="Proteomes" id="UP000784294">
    <property type="component" value="Unassembled WGS sequence"/>
</dbReference>
<keyword evidence="5" id="KW-0418">Kinase</keyword>
<dbReference type="GO" id="GO:0005737">
    <property type="term" value="C:cytoplasm"/>
    <property type="evidence" value="ECO:0007669"/>
    <property type="project" value="TreeGrafter"/>
</dbReference>
<evidence type="ECO:0000313" key="9">
    <source>
        <dbReference type="Proteomes" id="UP000784294"/>
    </source>
</evidence>
<protein>
    <recommendedName>
        <fullName evidence="7">Protein kinase domain-containing protein</fullName>
    </recommendedName>
</protein>
<dbReference type="InterPro" id="IPR000719">
    <property type="entry name" value="Prot_kinase_dom"/>
</dbReference>
<evidence type="ECO:0000313" key="8">
    <source>
        <dbReference type="EMBL" id="VEL15939.1"/>
    </source>
</evidence>
<dbReference type="GO" id="GO:0004674">
    <property type="term" value="F:protein serine/threonine kinase activity"/>
    <property type="evidence" value="ECO:0007669"/>
    <property type="project" value="UniProtKB-KW"/>
</dbReference>
<gene>
    <name evidence="8" type="ORF">PXEA_LOCUS9379</name>
</gene>
<evidence type="ECO:0000256" key="1">
    <source>
        <dbReference type="ARBA" id="ARBA00005527"/>
    </source>
</evidence>
<dbReference type="PROSITE" id="PS50011">
    <property type="entry name" value="PROTEIN_KINASE_DOM"/>
    <property type="match status" value="1"/>
</dbReference>
<dbReference type="SUPFAM" id="SSF56112">
    <property type="entry name" value="Protein kinase-like (PK-like)"/>
    <property type="match status" value="1"/>
</dbReference>
<comment type="caution">
    <text evidence="8">The sequence shown here is derived from an EMBL/GenBank/DDBJ whole genome shotgun (WGS) entry which is preliminary data.</text>
</comment>
<dbReference type="OrthoDB" id="6274257at2759"/>
<evidence type="ECO:0000256" key="2">
    <source>
        <dbReference type="ARBA" id="ARBA00022527"/>
    </source>
</evidence>
<dbReference type="Gene3D" id="1.10.510.10">
    <property type="entry name" value="Transferase(Phosphotransferase) domain 1"/>
    <property type="match status" value="1"/>
</dbReference>
<evidence type="ECO:0000256" key="4">
    <source>
        <dbReference type="ARBA" id="ARBA00022741"/>
    </source>
</evidence>
<dbReference type="Pfam" id="PF00069">
    <property type="entry name" value="Pkinase"/>
    <property type="match status" value="1"/>
</dbReference>
<dbReference type="PANTHER" id="PTHR24057:SF0">
    <property type="entry name" value="PROTEIN KINASE SHAGGY-RELATED"/>
    <property type="match status" value="1"/>
</dbReference>
<keyword evidence="9" id="KW-1185">Reference proteome</keyword>
<dbReference type="InterPro" id="IPR050591">
    <property type="entry name" value="GSK-3"/>
</dbReference>
<dbReference type="EMBL" id="CAAALY010026504">
    <property type="protein sequence ID" value="VEL15939.1"/>
    <property type="molecule type" value="Genomic_DNA"/>
</dbReference>
<evidence type="ECO:0000259" key="7">
    <source>
        <dbReference type="PROSITE" id="PS50011"/>
    </source>
</evidence>
<keyword evidence="3" id="KW-0808">Transferase</keyword>